<sequence>MGRHRVQRDEGEREMKQVMVWLVGSLLWISAAQGKGYAGEFDYYAMALSWSPEHCAIKPGDREQCARKLGFVLHGLWPQYQRGYPTSCTREWLDADMEQQFAGLYPSRFLYRHEWEKHGTCSGLSQEAFHQLASDLRQKVKIPAAYQSPEEPLRKNSFQLKADLASANEWLAPDNITVACADGGRFLREIYICINKQGTDAVPCSDEMQKRERRSCGQPDFLLRSVR</sequence>
<dbReference type="GO" id="GO:0006401">
    <property type="term" value="P:RNA catabolic process"/>
    <property type="evidence" value="ECO:0007669"/>
    <property type="project" value="UniProtKB-ARBA"/>
</dbReference>
<dbReference type="InterPro" id="IPR018188">
    <property type="entry name" value="RNase_T2_His_AS_1"/>
</dbReference>
<evidence type="ECO:0000256" key="2">
    <source>
        <dbReference type="RuleBase" id="RU004328"/>
    </source>
</evidence>
<dbReference type="InterPro" id="IPR033130">
    <property type="entry name" value="RNase_T2_His_AS_2"/>
</dbReference>
<protein>
    <submittedName>
        <fullName evidence="3">Ribonuclease</fullName>
    </submittedName>
</protein>
<dbReference type="PANTHER" id="PTHR11240">
    <property type="entry name" value="RIBONUCLEASE T2"/>
    <property type="match status" value="1"/>
</dbReference>
<dbReference type="Gene3D" id="3.90.730.10">
    <property type="entry name" value="Ribonuclease T2-like"/>
    <property type="match status" value="1"/>
</dbReference>
<dbReference type="PANTHER" id="PTHR11240:SF22">
    <property type="entry name" value="RIBONUCLEASE T2"/>
    <property type="match status" value="1"/>
</dbReference>
<evidence type="ECO:0000256" key="1">
    <source>
        <dbReference type="ARBA" id="ARBA00007469"/>
    </source>
</evidence>
<dbReference type="Proteomes" id="UP000515756">
    <property type="component" value="Chromosome"/>
</dbReference>
<dbReference type="GO" id="GO:0003723">
    <property type="term" value="F:RNA binding"/>
    <property type="evidence" value="ECO:0007669"/>
    <property type="project" value="InterPro"/>
</dbReference>
<dbReference type="SUPFAM" id="SSF55895">
    <property type="entry name" value="Ribonuclease Rh-like"/>
    <property type="match status" value="1"/>
</dbReference>
<dbReference type="Pfam" id="PF00445">
    <property type="entry name" value="Ribonuclease_T2"/>
    <property type="match status" value="1"/>
</dbReference>
<evidence type="ECO:0000313" key="4">
    <source>
        <dbReference type="Proteomes" id="UP000515756"/>
    </source>
</evidence>
<dbReference type="InterPro" id="IPR001568">
    <property type="entry name" value="RNase_T2-like"/>
</dbReference>
<name>A0A6S4T4W7_AERCA</name>
<accession>A0A6S4T4W7</accession>
<dbReference type="PROSITE" id="PS00531">
    <property type="entry name" value="RNASE_T2_2"/>
    <property type="match status" value="1"/>
</dbReference>
<evidence type="ECO:0000313" key="3">
    <source>
        <dbReference type="EMBL" id="BBQ29166.1"/>
    </source>
</evidence>
<reference evidence="3 4" key="1">
    <citation type="submission" date="2019-12" db="EMBL/GenBank/DDBJ databases">
        <title>complete genome sequences of Aeromonas caviae str. WP2-W18-ESBL-01 isolated from wastewater treatment plant effluent.</title>
        <authorList>
            <person name="Sekizuka T."/>
            <person name="Itokawa K."/>
            <person name="Yatsu K."/>
            <person name="Inamine Y."/>
            <person name="Kuroda M."/>
        </authorList>
    </citation>
    <scope>NUCLEOTIDE SEQUENCE [LARGE SCALE GENOMIC DNA]</scope>
    <source>
        <strain evidence="3 4">WP2-W18-ESBL-01</strain>
    </source>
</reference>
<gene>
    <name evidence="3" type="ORF">WP2W18E01_07480</name>
</gene>
<organism evidence="3 4">
    <name type="scientific">Aeromonas caviae</name>
    <name type="common">Aeromonas punctata</name>
    <dbReference type="NCBI Taxonomy" id="648"/>
    <lineage>
        <taxon>Bacteria</taxon>
        <taxon>Pseudomonadati</taxon>
        <taxon>Pseudomonadota</taxon>
        <taxon>Gammaproteobacteria</taxon>
        <taxon>Aeromonadales</taxon>
        <taxon>Aeromonadaceae</taxon>
        <taxon>Aeromonas</taxon>
    </lineage>
</organism>
<dbReference type="AlphaFoldDB" id="A0A6S4T4W7"/>
<comment type="similarity">
    <text evidence="1 2">Belongs to the RNase T2 family.</text>
</comment>
<dbReference type="InterPro" id="IPR036430">
    <property type="entry name" value="RNase_T2-like_sf"/>
</dbReference>
<dbReference type="EMBL" id="AP021927">
    <property type="protein sequence ID" value="BBQ29166.1"/>
    <property type="molecule type" value="Genomic_DNA"/>
</dbReference>
<dbReference type="GO" id="GO:0033897">
    <property type="term" value="F:ribonuclease T2 activity"/>
    <property type="evidence" value="ECO:0007669"/>
    <property type="project" value="InterPro"/>
</dbReference>
<proteinExistence type="inferred from homology"/>
<dbReference type="PROSITE" id="PS00530">
    <property type="entry name" value="RNASE_T2_1"/>
    <property type="match status" value="1"/>
</dbReference>